<dbReference type="PROSITE" id="PS51832">
    <property type="entry name" value="HD_GYP"/>
    <property type="match status" value="1"/>
</dbReference>
<dbReference type="SUPFAM" id="SSF109604">
    <property type="entry name" value="HD-domain/PDEase-like"/>
    <property type="match status" value="1"/>
</dbReference>
<gene>
    <name evidence="2" type="ORF">S06H3_35786</name>
</gene>
<proteinExistence type="predicted"/>
<sequence length="93" mass="10378">NCLPAILHHHERYDGNGYPSGLKGENIPLEARILAIADAYDAITSPRPYHKQLSPQQALDELKCCAGTQFDPELLDVFCKTMEQTLLKGLEIK</sequence>
<dbReference type="Gene3D" id="1.10.3210.10">
    <property type="entry name" value="Hypothetical protein af1432"/>
    <property type="match status" value="1"/>
</dbReference>
<evidence type="ECO:0000259" key="1">
    <source>
        <dbReference type="PROSITE" id="PS51832"/>
    </source>
</evidence>
<reference evidence="2" key="1">
    <citation type="journal article" date="2014" name="Front. Microbiol.">
        <title>High frequency of phylogenetically diverse reductive dehalogenase-homologous genes in deep subseafloor sedimentary metagenomes.</title>
        <authorList>
            <person name="Kawai M."/>
            <person name="Futagami T."/>
            <person name="Toyoda A."/>
            <person name="Takaki Y."/>
            <person name="Nishi S."/>
            <person name="Hori S."/>
            <person name="Arai W."/>
            <person name="Tsubouchi T."/>
            <person name="Morono Y."/>
            <person name="Uchiyama I."/>
            <person name="Ito T."/>
            <person name="Fujiyama A."/>
            <person name="Inagaki F."/>
            <person name="Takami H."/>
        </authorList>
    </citation>
    <scope>NUCLEOTIDE SEQUENCE</scope>
    <source>
        <strain evidence="2">Expedition CK06-06</strain>
    </source>
</reference>
<organism evidence="2">
    <name type="scientific">marine sediment metagenome</name>
    <dbReference type="NCBI Taxonomy" id="412755"/>
    <lineage>
        <taxon>unclassified sequences</taxon>
        <taxon>metagenomes</taxon>
        <taxon>ecological metagenomes</taxon>
    </lineage>
</organism>
<comment type="caution">
    <text evidence="2">The sequence shown here is derived from an EMBL/GenBank/DDBJ whole genome shotgun (WGS) entry which is preliminary data.</text>
</comment>
<dbReference type="PANTHER" id="PTHR45228:SF4">
    <property type="entry name" value="LIPOPROTEIN"/>
    <property type="match status" value="1"/>
</dbReference>
<dbReference type="PANTHER" id="PTHR45228">
    <property type="entry name" value="CYCLIC DI-GMP PHOSPHODIESTERASE TM_0186-RELATED"/>
    <property type="match status" value="1"/>
</dbReference>
<dbReference type="Pfam" id="PF13487">
    <property type="entry name" value="HD_5"/>
    <property type="match status" value="1"/>
</dbReference>
<feature type="non-terminal residue" evidence="2">
    <location>
        <position position="1"/>
    </location>
</feature>
<evidence type="ECO:0000313" key="2">
    <source>
        <dbReference type="EMBL" id="GAI25714.1"/>
    </source>
</evidence>
<protein>
    <recommendedName>
        <fullName evidence="1">HD-GYP domain-containing protein</fullName>
    </recommendedName>
</protein>
<name>X1P471_9ZZZZ</name>
<feature type="domain" description="HD-GYP" evidence="1">
    <location>
        <begin position="1"/>
        <end position="93"/>
    </location>
</feature>
<accession>X1P471</accession>
<dbReference type="InterPro" id="IPR052020">
    <property type="entry name" value="Cyclic_di-GMP/3'3'-cGAMP_PDE"/>
</dbReference>
<dbReference type="AlphaFoldDB" id="X1P471"/>
<dbReference type="CDD" id="cd00077">
    <property type="entry name" value="HDc"/>
    <property type="match status" value="1"/>
</dbReference>
<dbReference type="InterPro" id="IPR003607">
    <property type="entry name" value="HD/PDEase_dom"/>
</dbReference>
<dbReference type="EMBL" id="BARV01021617">
    <property type="protein sequence ID" value="GAI25714.1"/>
    <property type="molecule type" value="Genomic_DNA"/>
</dbReference>
<dbReference type="InterPro" id="IPR037522">
    <property type="entry name" value="HD_GYP_dom"/>
</dbReference>